<accession>A0A6L6WL42</accession>
<protein>
    <submittedName>
        <fullName evidence="1">Uncharacterized protein</fullName>
    </submittedName>
</protein>
<keyword evidence="2" id="KW-1185">Reference proteome</keyword>
<evidence type="ECO:0000313" key="1">
    <source>
        <dbReference type="EMBL" id="MVO17709.1"/>
    </source>
</evidence>
<organism evidence="1 2">
    <name type="scientific">Parasedimentitalea huanghaiensis</name>
    <dbReference type="NCBI Taxonomy" id="2682100"/>
    <lineage>
        <taxon>Bacteria</taxon>
        <taxon>Pseudomonadati</taxon>
        <taxon>Pseudomonadota</taxon>
        <taxon>Alphaproteobacteria</taxon>
        <taxon>Rhodobacterales</taxon>
        <taxon>Paracoccaceae</taxon>
        <taxon>Parasedimentitalea</taxon>
    </lineage>
</organism>
<dbReference type="AlphaFoldDB" id="A0A6L6WL42"/>
<proteinExistence type="predicted"/>
<comment type="caution">
    <text evidence="1">The sequence shown here is derived from an EMBL/GenBank/DDBJ whole genome shotgun (WGS) entry which is preliminary data.</text>
</comment>
<reference evidence="1 2" key="1">
    <citation type="submission" date="2019-12" db="EMBL/GenBank/DDBJ databases">
        <authorList>
            <person name="Zhang Y.-J."/>
        </authorList>
    </citation>
    <scope>NUCLEOTIDE SEQUENCE [LARGE SCALE GENOMIC DNA]</scope>
    <source>
        <strain evidence="1 2">CY05</strain>
    </source>
</reference>
<name>A0A6L6WL42_9RHOB</name>
<dbReference type="EMBL" id="WQLV01000013">
    <property type="protein sequence ID" value="MVO17709.1"/>
    <property type="molecule type" value="Genomic_DNA"/>
</dbReference>
<evidence type="ECO:0000313" key="2">
    <source>
        <dbReference type="Proteomes" id="UP000478892"/>
    </source>
</evidence>
<sequence length="176" mass="19206">MPDLIKDCELIWDGGEPLRRWPSLVFTTEKHMVRYWYRSFVSEAGRGHAEQGGERASCCGSAPEGCAAGAVAQTDIASAQDLFQSFYNVVHAIVTKQMLMQSFSGQFRPSTQVIQHQPDHLGGAIYTSGKALVLSGFVVNICYDIELHAPVVLCCNAICNPSVGLDHLVGEYGQQV</sequence>
<dbReference type="Proteomes" id="UP000478892">
    <property type="component" value="Unassembled WGS sequence"/>
</dbReference>
<gene>
    <name evidence="1" type="ORF">GO984_17985</name>
</gene>